<evidence type="ECO:0000256" key="8">
    <source>
        <dbReference type="ARBA" id="ARBA00023136"/>
    </source>
</evidence>
<keyword evidence="5 12" id="KW-0812">Transmembrane</keyword>
<comment type="similarity">
    <text evidence="3">Belongs to the CNEP1R1 family.</text>
</comment>
<keyword evidence="8 12" id="KW-0472">Membrane</keyword>
<accession>A0A165BSJ4</accession>
<evidence type="ECO:0000256" key="10">
    <source>
        <dbReference type="ARBA" id="ARBA00030458"/>
    </source>
</evidence>
<name>A0A165BSJ4_9APHY</name>
<evidence type="ECO:0000256" key="11">
    <source>
        <dbReference type="SAM" id="MobiDB-lite"/>
    </source>
</evidence>
<dbReference type="GO" id="GO:0071595">
    <property type="term" value="C:Nem1-Spo7 phosphatase complex"/>
    <property type="evidence" value="ECO:0007669"/>
    <property type="project" value="InterPro"/>
</dbReference>
<evidence type="ECO:0000256" key="5">
    <source>
        <dbReference type="ARBA" id="ARBA00022692"/>
    </source>
</evidence>
<dbReference type="GeneID" id="63820113"/>
<dbReference type="PANTHER" id="PTHR20996:SF1">
    <property type="entry name" value="NUCLEAR ENVELOPE PHOSPHATASE-REGULATORY SUBUNIT 1"/>
    <property type="match status" value="1"/>
</dbReference>
<dbReference type="InterPro" id="IPR019168">
    <property type="entry name" value="NEP1-R1"/>
</dbReference>
<proteinExistence type="inferred from homology"/>
<keyword evidence="14" id="KW-1185">Reference proteome</keyword>
<dbReference type="Proteomes" id="UP000076871">
    <property type="component" value="Unassembled WGS sequence"/>
</dbReference>
<gene>
    <name evidence="13" type="ORF">LAESUDRAFT_602850</name>
</gene>
<dbReference type="AlphaFoldDB" id="A0A165BSJ4"/>
<reference evidence="13 14" key="1">
    <citation type="journal article" date="2016" name="Mol. Biol. Evol.">
        <title>Comparative Genomics of Early-Diverging Mushroom-Forming Fungi Provides Insights into the Origins of Lignocellulose Decay Capabilities.</title>
        <authorList>
            <person name="Nagy L.G."/>
            <person name="Riley R."/>
            <person name="Tritt A."/>
            <person name="Adam C."/>
            <person name="Daum C."/>
            <person name="Floudas D."/>
            <person name="Sun H."/>
            <person name="Yadav J.S."/>
            <person name="Pangilinan J."/>
            <person name="Larsson K.H."/>
            <person name="Matsuura K."/>
            <person name="Barry K."/>
            <person name="Labutti K."/>
            <person name="Kuo R."/>
            <person name="Ohm R.A."/>
            <person name="Bhattacharya S.S."/>
            <person name="Shirouzu T."/>
            <person name="Yoshinaga Y."/>
            <person name="Martin F.M."/>
            <person name="Grigoriev I.V."/>
            <person name="Hibbett D.S."/>
        </authorList>
    </citation>
    <scope>NUCLEOTIDE SEQUENCE [LARGE SCALE GENOMIC DNA]</scope>
    <source>
        <strain evidence="13 14">93-53</strain>
    </source>
</reference>
<evidence type="ECO:0000256" key="3">
    <source>
        <dbReference type="ARBA" id="ARBA00010998"/>
    </source>
</evidence>
<evidence type="ECO:0000313" key="13">
    <source>
        <dbReference type="EMBL" id="KZT01572.1"/>
    </source>
</evidence>
<keyword evidence="7" id="KW-0443">Lipid metabolism</keyword>
<feature type="region of interest" description="Disordered" evidence="11">
    <location>
        <begin position="164"/>
        <end position="212"/>
    </location>
</feature>
<dbReference type="PANTHER" id="PTHR20996">
    <property type="entry name" value="NUCLEAR ENVELOPE PHOSPHATASE-REGULATORY SUBUNIT 1"/>
    <property type="match status" value="1"/>
</dbReference>
<feature type="transmembrane region" description="Helical" evidence="12">
    <location>
        <begin position="49"/>
        <end position="79"/>
    </location>
</feature>
<evidence type="ECO:0000256" key="1">
    <source>
        <dbReference type="ARBA" id="ARBA00004232"/>
    </source>
</evidence>
<feature type="compositionally biased region" description="Low complexity" evidence="11">
    <location>
        <begin position="175"/>
        <end position="196"/>
    </location>
</feature>
<dbReference type="InParanoid" id="A0A165BSJ4"/>
<organism evidence="13 14">
    <name type="scientific">Laetiporus sulphureus 93-53</name>
    <dbReference type="NCBI Taxonomy" id="1314785"/>
    <lineage>
        <taxon>Eukaryota</taxon>
        <taxon>Fungi</taxon>
        <taxon>Dikarya</taxon>
        <taxon>Basidiomycota</taxon>
        <taxon>Agaricomycotina</taxon>
        <taxon>Agaricomycetes</taxon>
        <taxon>Polyporales</taxon>
        <taxon>Laetiporus</taxon>
    </lineage>
</organism>
<dbReference type="OrthoDB" id="5599171at2759"/>
<keyword evidence="4" id="KW-0963">Cytoplasm</keyword>
<evidence type="ECO:0000256" key="6">
    <source>
        <dbReference type="ARBA" id="ARBA00022989"/>
    </source>
</evidence>
<dbReference type="EMBL" id="KV427662">
    <property type="protein sequence ID" value="KZT01572.1"/>
    <property type="molecule type" value="Genomic_DNA"/>
</dbReference>
<evidence type="ECO:0000256" key="7">
    <source>
        <dbReference type="ARBA" id="ARBA00023098"/>
    </source>
</evidence>
<feature type="transmembrane region" description="Helical" evidence="12">
    <location>
        <begin position="99"/>
        <end position="122"/>
    </location>
</feature>
<dbReference type="Pfam" id="PF03907">
    <property type="entry name" value="Spo7"/>
    <property type="match status" value="1"/>
</dbReference>
<protein>
    <recommendedName>
        <fullName evidence="10">Transmembrane protein 188</fullName>
    </recommendedName>
</protein>
<feature type="region of interest" description="Disordered" evidence="11">
    <location>
        <begin position="269"/>
        <end position="291"/>
    </location>
</feature>
<comment type="subcellular location">
    <subcellularLocation>
        <location evidence="2">Cytoplasm</location>
    </subcellularLocation>
    <subcellularLocation>
        <location evidence="1">Nucleus membrane</location>
        <topology evidence="1">Multi-pass membrane protein</topology>
    </subcellularLocation>
</comment>
<evidence type="ECO:0000256" key="12">
    <source>
        <dbReference type="SAM" id="Phobius"/>
    </source>
</evidence>
<evidence type="ECO:0000313" key="14">
    <source>
        <dbReference type="Proteomes" id="UP000076871"/>
    </source>
</evidence>
<dbReference type="GO" id="GO:0031965">
    <property type="term" value="C:nuclear membrane"/>
    <property type="evidence" value="ECO:0007669"/>
    <property type="project" value="UniProtKB-SubCell"/>
</dbReference>
<dbReference type="RefSeq" id="XP_040759312.1">
    <property type="nucleotide sequence ID" value="XM_040903082.1"/>
</dbReference>
<keyword evidence="6 12" id="KW-1133">Transmembrane helix</keyword>
<keyword evidence="9" id="KW-0539">Nucleus</keyword>
<dbReference type="GO" id="GO:0006629">
    <property type="term" value="P:lipid metabolic process"/>
    <property type="evidence" value="ECO:0007669"/>
    <property type="project" value="UniProtKB-KW"/>
</dbReference>
<evidence type="ECO:0000256" key="4">
    <source>
        <dbReference type="ARBA" id="ARBA00022490"/>
    </source>
</evidence>
<dbReference type="STRING" id="1314785.A0A165BSJ4"/>
<evidence type="ECO:0000256" key="2">
    <source>
        <dbReference type="ARBA" id="ARBA00004496"/>
    </source>
</evidence>
<feature type="non-terminal residue" evidence="13">
    <location>
        <position position="291"/>
    </location>
</feature>
<sequence length="291" mass="32951">MPPRPLSKSSSTSFRPTNDAATYRDLLLFEERLKTNAATLTRRKHRYQLFLGQLLLIIAFLLSEVLLQTNLLAIPYAYVLCWALPEVYQPDTVVRVHPYFASGLLCVAVTTLVLFFASGMYAEKIGYANRYVPHANRALRNLNMYLNVRQPPLKLPFNPLALLFPRPRDPPPPSRTSSAASVRRRSPSPNAPNKRSTSVPIPPIPPASNPRGELIFSSRVERGFRESYERYRAAFERRREERERAAFGQTWVGWVWLKVRWVRKGAVAAKASVGTPGRGSPMPLRAGRRAP</sequence>
<evidence type="ECO:0000256" key="9">
    <source>
        <dbReference type="ARBA" id="ARBA00023242"/>
    </source>
</evidence>
<dbReference type="GO" id="GO:0005737">
    <property type="term" value="C:cytoplasm"/>
    <property type="evidence" value="ECO:0007669"/>
    <property type="project" value="UniProtKB-SubCell"/>
</dbReference>
<dbReference type="GO" id="GO:0019888">
    <property type="term" value="F:protein phosphatase regulator activity"/>
    <property type="evidence" value="ECO:0007669"/>
    <property type="project" value="InterPro"/>
</dbReference>
<dbReference type="InterPro" id="IPR005605">
    <property type="entry name" value="Spo7"/>
</dbReference>